<evidence type="ECO:0000313" key="2">
    <source>
        <dbReference type="EnsemblPlants" id="OPUNC02G19970.1"/>
    </source>
</evidence>
<dbReference type="EnsemblPlants" id="OPUNC02G19970.1">
    <property type="protein sequence ID" value="OPUNC02G19970.1"/>
    <property type="gene ID" value="OPUNC02G19970"/>
</dbReference>
<feature type="compositionally biased region" description="Low complexity" evidence="1">
    <location>
        <begin position="509"/>
        <end position="523"/>
    </location>
</feature>
<feature type="region of interest" description="Disordered" evidence="1">
    <location>
        <begin position="1"/>
        <end position="25"/>
    </location>
</feature>
<feature type="region of interest" description="Disordered" evidence="1">
    <location>
        <begin position="560"/>
        <end position="579"/>
    </location>
</feature>
<name>A0A0E0K1P0_ORYPU</name>
<evidence type="ECO:0000256" key="1">
    <source>
        <dbReference type="SAM" id="MobiDB-lite"/>
    </source>
</evidence>
<dbReference type="PANTHER" id="PTHR47553">
    <property type="entry name" value="MYOSIN-11"/>
    <property type="match status" value="1"/>
</dbReference>
<dbReference type="Gramene" id="OPUNC02G19970.1">
    <property type="protein sequence ID" value="OPUNC02G19970.1"/>
    <property type="gene ID" value="OPUNC02G19970"/>
</dbReference>
<feature type="region of interest" description="Disordered" evidence="1">
    <location>
        <begin position="648"/>
        <end position="669"/>
    </location>
</feature>
<dbReference type="AlphaFoldDB" id="A0A0E0K1P0"/>
<feature type="compositionally biased region" description="Basic and acidic residues" evidence="1">
    <location>
        <begin position="567"/>
        <end position="579"/>
    </location>
</feature>
<dbReference type="OMA" id="ARNFIHP"/>
<evidence type="ECO:0000313" key="3">
    <source>
        <dbReference type="Proteomes" id="UP000026962"/>
    </source>
</evidence>
<proteinExistence type="predicted"/>
<protein>
    <submittedName>
        <fullName evidence="2">Uncharacterized protein</fullName>
    </submittedName>
</protein>
<feature type="compositionally biased region" description="Low complexity" evidence="1">
    <location>
        <begin position="460"/>
        <end position="499"/>
    </location>
</feature>
<accession>A0A0E0K1P0</accession>
<dbReference type="HOGENOM" id="CLU_407923_0_0_1"/>
<organism evidence="2">
    <name type="scientific">Oryza punctata</name>
    <name type="common">Red rice</name>
    <dbReference type="NCBI Taxonomy" id="4537"/>
    <lineage>
        <taxon>Eukaryota</taxon>
        <taxon>Viridiplantae</taxon>
        <taxon>Streptophyta</taxon>
        <taxon>Embryophyta</taxon>
        <taxon>Tracheophyta</taxon>
        <taxon>Spermatophyta</taxon>
        <taxon>Magnoliopsida</taxon>
        <taxon>Liliopsida</taxon>
        <taxon>Poales</taxon>
        <taxon>Poaceae</taxon>
        <taxon>BOP clade</taxon>
        <taxon>Oryzoideae</taxon>
        <taxon>Oryzeae</taxon>
        <taxon>Oryzinae</taxon>
        <taxon>Oryza</taxon>
    </lineage>
</organism>
<dbReference type="PANTHER" id="PTHR47553:SF1">
    <property type="entry name" value="RING_FYVE_PHD ZINC FINGER SUPERFAMILY PROTEIN"/>
    <property type="match status" value="1"/>
</dbReference>
<dbReference type="STRING" id="4537.A0A0E0K1P0"/>
<dbReference type="eggNOG" id="KOG1818">
    <property type="taxonomic scope" value="Eukaryota"/>
</dbReference>
<feature type="compositionally biased region" description="Basic and acidic residues" evidence="1">
    <location>
        <begin position="146"/>
        <end position="155"/>
    </location>
</feature>
<reference evidence="2" key="2">
    <citation type="submission" date="2018-05" db="EMBL/GenBank/DDBJ databases">
        <title>OpunRS2 (Oryza punctata Reference Sequence Version 2).</title>
        <authorList>
            <person name="Zhang J."/>
            <person name="Kudrna D."/>
            <person name="Lee S."/>
            <person name="Talag J."/>
            <person name="Welchert J."/>
            <person name="Wing R.A."/>
        </authorList>
    </citation>
    <scope>NUCLEOTIDE SEQUENCE [LARGE SCALE GENOMIC DNA]</scope>
</reference>
<feature type="region of interest" description="Disordered" evidence="1">
    <location>
        <begin position="146"/>
        <end position="166"/>
    </location>
</feature>
<reference evidence="2" key="1">
    <citation type="submission" date="2015-04" db="UniProtKB">
        <authorList>
            <consortium name="EnsemblPlants"/>
        </authorList>
    </citation>
    <scope>IDENTIFICATION</scope>
</reference>
<feature type="region of interest" description="Disordered" evidence="1">
    <location>
        <begin position="458"/>
        <end position="555"/>
    </location>
</feature>
<dbReference type="Proteomes" id="UP000026962">
    <property type="component" value="Chromosome 2"/>
</dbReference>
<sequence>MTMVRQAEAVGVEPSALGRKRPVSSRTTTRGAFGVRSVVFAIGGMSSSARRRLAARFRSELAAVRALLKKAAGGFLAPGAGGESGMVISSSSPPSPAAPCGGGRKDGRFLVAAGIRSGGAPAVEAGSENSGKKRKVSFLLERTDASKEMAPDGRKRLAGRPAPLSVAEPPAQIGELLERNRHGSSGEAEIEVHSMDDAALLEFRQKLDKFTEEAGNHGHGPMDASAVIQPSPPPRQRQAADSKIGVEEEEDVDICGGASPSPLFPDVDFSELVGATGVKLLSPLQRKYIALAERANACGGGAALALSSLLPAGYSDLVGATGLNQLSPLPREHVALAERVETCGLVVSPTATTTSPSLPPGFGELADASEAKMLSPLPRKYVALAERGIDVCAGVASTATTLPSLFHLHNELADATGVKMLSPLSPKYVALAEDDDEYVDICGDASPAVIQKNHGEIAISNNSSSPSSDSNSDSNSSSSSSSSSRDSDSGASATGTTPAPAIPNNACVSSAQPSSAPAAPEPEVGQSAKKQGEKLPDQRAAAAAAVTAPPKPLTDLITRAQGAAARRRQDEKAQAREKARQELREMERKAPAMTSNVIHPLDMKLLGLAAVEYMVSSDEEVRCRTRRSAAPSLVEKLGLFLKADDGGDKVQRQQQQQQSSFVAGGGDDDDVEEGGRGFFVPVTMLEKMGLPPKPFVRGTSWVVNATHCQGCSVQLFNSPCSLGSHFLFVASLPKMWRFVLQQLYTCTQERMVLRGQGDLPVRICDVCKNLEEAARYELRYGHKNRGSKANAKAACNLSDGKRCSRGGSS</sequence>
<keyword evidence="3" id="KW-1185">Reference proteome</keyword>